<dbReference type="Proteomes" id="UP001367508">
    <property type="component" value="Unassembled WGS sequence"/>
</dbReference>
<dbReference type="PANTHER" id="PTHR46116">
    <property type="entry name" value="(E3-INDEPENDENT) E2 UBIQUITIN-CONJUGATING ENZYME"/>
    <property type="match status" value="1"/>
</dbReference>
<dbReference type="Gene3D" id="3.10.110.10">
    <property type="entry name" value="Ubiquitin Conjugating Enzyme"/>
    <property type="match status" value="1"/>
</dbReference>
<accession>A0AAN9REB1</accession>
<keyword evidence="2" id="KW-0833">Ubl conjugation pathway</keyword>
<protein>
    <recommendedName>
        <fullName evidence="3">UBC core domain-containing protein</fullName>
    </recommendedName>
</protein>
<comment type="caution">
    <text evidence="4">The sequence shown here is derived from an EMBL/GenBank/DDBJ whole genome shotgun (WGS) entry which is preliminary data.</text>
</comment>
<evidence type="ECO:0000256" key="2">
    <source>
        <dbReference type="ARBA" id="ARBA00022786"/>
    </source>
</evidence>
<dbReference type="PANTHER" id="PTHR46116:SF19">
    <property type="entry name" value="UBIQUITIN-CONJUGATING ENZYME FAMILY PROTEIN"/>
    <property type="match status" value="1"/>
</dbReference>
<proteinExistence type="predicted"/>
<evidence type="ECO:0000259" key="3">
    <source>
        <dbReference type="PROSITE" id="PS50127"/>
    </source>
</evidence>
<keyword evidence="1" id="KW-0808">Transferase</keyword>
<dbReference type="Pfam" id="PF00179">
    <property type="entry name" value="UQ_con"/>
    <property type="match status" value="1"/>
</dbReference>
<dbReference type="CDD" id="cd23837">
    <property type="entry name" value="UBCc_UBE2O"/>
    <property type="match status" value="1"/>
</dbReference>
<name>A0AAN9REB1_CANGL</name>
<dbReference type="InterPro" id="IPR000608">
    <property type="entry name" value="UBC"/>
</dbReference>
<evidence type="ECO:0000313" key="4">
    <source>
        <dbReference type="EMBL" id="KAK7363468.1"/>
    </source>
</evidence>
<dbReference type="SMART" id="SM00212">
    <property type="entry name" value="UBCc"/>
    <property type="match status" value="1"/>
</dbReference>
<feature type="domain" description="UBC core" evidence="3">
    <location>
        <begin position="57"/>
        <end position="215"/>
    </location>
</feature>
<sequence length="360" mass="41364">MENFERFDILSDDSDHHFHSLRLKRKSKKQKHSGEAASSNLEIERPVPNCFTNTGSGGYKRIMKEWKILANSLPESIYVRVYENRIDLLRAMIVGVAGTPYHDGLFFFDILFPPDYPNDPPCVHYRSYGFKINPNLYSNGDVCLSLINTWLGKNNERWDPSRSSILQLLVSLQGLVLNEKPIFNEFGSEILPPIFHKYAQAYNDTVFLLSCKTMLCVLQNPPLNFEAFVVMHFRDRARAILIACNDYVNGRVRVGRYSHEGQGARSRVRVSHKFRKAIQLVYPQLFAAFLKSGAMLESGLEQLKMQERNGSSKNVGDRKYRVIVRNVIGKIRKFYVSMTRSREKIDINFIPGEAEVAATR</sequence>
<evidence type="ECO:0000256" key="1">
    <source>
        <dbReference type="ARBA" id="ARBA00022679"/>
    </source>
</evidence>
<dbReference type="PROSITE" id="PS50127">
    <property type="entry name" value="UBC_2"/>
    <property type="match status" value="1"/>
</dbReference>
<dbReference type="EMBL" id="JAYMYQ010000001">
    <property type="protein sequence ID" value="KAK7363468.1"/>
    <property type="molecule type" value="Genomic_DNA"/>
</dbReference>
<dbReference type="AlphaFoldDB" id="A0AAN9REB1"/>
<dbReference type="GO" id="GO:0061631">
    <property type="term" value="F:ubiquitin conjugating enzyme activity"/>
    <property type="evidence" value="ECO:0007669"/>
    <property type="project" value="TreeGrafter"/>
</dbReference>
<dbReference type="InterPro" id="IPR016135">
    <property type="entry name" value="UBQ-conjugating_enzyme/RWD"/>
</dbReference>
<dbReference type="FunFam" id="3.10.110.10:FF:000133">
    <property type="entry name" value="Putative ubiquitin-conjugating enzyme E2 38"/>
    <property type="match status" value="1"/>
</dbReference>
<reference evidence="4 5" key="1">
    <citation type="submission" date="2024-01" db="EMBL/GenBank/DDBJ databases">
        <title>The genomes of 5 underutilized Papilionoideae crops provide insights into root nodulation and disease resistanc.</title>
        <authorList>
            <person name="Jiang F."/>
        </authorList>
    </citation>
    <scope>NUCLEOTIDE SEQUENCE [LARGE SCALE GENOMIC DNA]</scope>
    <source>
        <strain evidence="4">LVBAO_FW01</strain>
        <tissue evidence="4">Leaves</tissue>
    </source>
</reference>
<keyword evidence="5" id="KW-1185">Reference proteome</keyword>
<gene>
    <name evidence="4" type="ORF">VNO77_05612</name>
</gene>
<organism evidence="4 5">
    <name type="scientific">Canavalia gladiata</name>
    <name type="common">Sword bean</name>
    <name type="synonym">Dolichos gladiatus</name>
    <dbReference type="NCBI Taxonomy" id="3824"/>
    <lineage>
        <taxon>Eukaryota</taxon>
        <taxon>Viridiplantae</taxon>
        <taxon>Streptophyta</taxon>
        <taxon>Embryophyta</taxon>
        <taxon>Tracheophyta</taxon>
        <taxon>Spermatophyta</taxon>
        <taxon>Magnoliopsida</taxon>
        <taxon>eudicotyledons</taxon>
        <taxon>Gunneridae</taxon>
        <taxon>Pentapetalae</taxon>
        <taxon>rosids</taxon>
        <taxon>fabids</taxon>
        <taxon>Fabales</taxon>
        <taxon>Fabaceae</taxon>
        <taxon>Papilionoideae</taxon>
        <taxon>50 kb inversion clade</taxon>
        <taxon>NPAAA clade</taxon>
        <taxon>indigoferoid/millettioid clade</taxon>
        <taxon>Phaseoleae</taxon>
        <taxon>Canavalia</taxon>
    </lineage>
</organism>
<evidence type="ECO:0000313" key="5">
    <source>
        <dbReference type="Proteomes" id="UP001367508"/>
    </source>
</evidence>
<dbReference type="SUPFAM" id="SSF54495">
    <property type="entry name" value="UBC-like"/>
    <property type="match status" value="1"/>
</dbReference>